<dbReference type="EMBL" id="BAABIB010000184">
    <property type="protein sequence ID" value="GAA4672508.1"/>
    <property type="molecule type" value="Genomic_DNA"/>
</dbReference>
<keyword evidence="2" id="KW-1185">Reference proteome</keyword>
<comment type="caution">
    <text evidence="1">The sequence shown here is derived from an EMBL/GenBank/DDBJ whole genome shotgun (WGS) entry which is preliminary data.</text>
</comment>
<evidence type="ECO:0000313" key="1">
    <source>
        <dbReference type="EMBL" id="GAA4672508.1"/>
    </source>
</evidence>
<evidence type="ECO:0000313" key="2">
    <source>
        <dbReference type="Proteomes" id="UP001500192"/>
    </source>
</evidence>
<sequence>MVTHHLDTLAFPEPDQMTVEERLWRADECRKHATALREQAGVLYAGAPAQAPLAIQQLDEFAERLLLRAARLEVPERSR</sequence>
<organism evidence="1 2">
    <name type="scientific">Amycolatopsis dongchuanensis</name>
    <dbReference type="NCBI Taxonomy" id="1070866"/>
    <lineage>
        <taxon>Bacteria</taxon>
        <taxon>Bacillati</taxon>
        <taxon>Actinomycetota</taxon>
        <taxon>Actinomycetes</taxon>
        <taxon>Pseudonocardiales</taxon>
        <taxon>Pseudonocardiaceae</taxon>
        <taxon>Amycolatopsis</taxon>
    </lineage>
</organism>
<proteinExistence type="predicted"/>
<accession>A0ABP8VWI0</accession>
<name>A0ABP8VWI0_9PSEU</name>
<dbReference type="Proteomes" id="UP001500192">
    <property type="component" value="Unassembled WGS sequence"/>
</dbReference>
<gene>
    <name evidence="1" type="ORF">GCM10023214_78990</name>
</gene>
<reference evidence="2" key="1">
    <citation type="journal article" date="2019" name="Int. J. Syst. Evol. Microbiol.">
        <title>The Global Catalogue of Microorganisms (GCM) 10K type strain sequencing project: providing services to taxonomists for standard genome sequencing and annotation.</title>
        <authorList>
            <consortium name="The Broad Institute Genomics Platform"/>
            <consortium name="The Broad Institute Genome Sequencing Center for Infectious Disease"/>
            <person name="Wu L."/>
            <person name="Ma J."/>
        </authorList>
    </citation>
    <scope>NUCLEOTIDE SEQUENCE [LARGE SCALE GENOMIC DNA]</scope>
    <source>
        <strain evidence="2">JCM 18054</strain>
    </source>
</reference>
<protein>
    <submittedName>
        <fullName evidence="1">Uncharacterized protein</fullName>
    </submittedName>
</protein>